<reference evidence="1 2" key="1">
    <citation type="submission" date="2023-08" db="EMBL/GenBank/DDBJ databases">
        <title>Microbacterium sp. nov., isolated from a waste landfill.</title>
        <authorList>
            <person name="Wen W."/>
        </authorList>
    </citation>
    <scope>NUCLEOTIDE SEQUENCE [LARGE SCALE GENOMIC DNA]</scope>
    <source>
        <strain evidence="1 2">ASV81</strain>
    </source>
</reference>
<gene>
    <name evidence="1" type="ORF">RBR11_07410</name>
</gene>
<comment type="caution">
    <text evidence="1">The sequence shown here is derived from an EMBL/GenBank/DDBJ whole genome shotgun (WGS) entry which is preliminary data.</text>
</comment>
<protein>
    <submittedName>
        <fullName evidence="1">Uncharacterized protein</fullName>
    </submittedName>
</protein>
<keyword evidence="2" id="KW-1185">Reference proteome</keyword>
<evidence type="ECO:0000313" key="1">
    <source>
        <dbReference type="EMBL" id="MDQ4213743.1"/>
    </source>
</evidence>
<evidence type="ECO:0000313" key="2">
    <source>
        <dbReference type="Proteomes" id="UP001230289"/>
    </source>
</evidence>
<proteinExistence type="predicted"/>
<accession>A0ABU0XF56</accession>
<dbReference type="Proteomes" id="UP001230289">
    <property type="component" value="Unassembled WGS sequence"/>
</dbReference>
<organism evidence="1 2">
    <name type="scientific">Microbacterium capsulatum</name>
    <dbReference type="NCBI Taxonomy" id="3041921"/>
    <lineage>
        <taxon>Bacteria</taxon>
        <taxon>Bacillati</taxon>
        <taxon>Actinomycetota</taxon>
        <taxon>Actinomycetes</taxon>
        <taxon>Micrococcales</taxon>
        <taxon>Microbacteriaceae</taxon>
        <taxon>Microbacterium</taxon>
    </lineage>
</organism>
<name>A0ABU0XF56_9MICO</name>
<dbReference type="EMBL" id="JAVFCB010000003">
    <property type="protein sequence ID" value="MDQ4213743.1"/>
    <property type="molecule type" value="Genomic_DNA"/>
</dbReference>
<sequence length="151" mass="16509">MDNIRDFAADAYRVSQDKNDILPTVISDRNTPQEILTVTAYGERLPLALNGSDRQKAVLAALESGNQSVQWQNMNKVVTSDPEGMTGGAVAYQNIISTPELVGATEVATLPNGVKYRDLTVKTADGSNYTSRVYFHTISYGGQSFGWWTQS</sequence>